<keyword evidence="2" id="KW-1185">Reference proteome</keyword>
<dbReference type="Proteomes" id="UP000617340">
    <property type="component" value="Unassembled WGS sequence"/>
</dbReference>
<evidence type="ECO:0000313" key="1">
    <source>
        <dbReference type="EMBL" id="KAF7381148.1"/>
    </source>
</evidence>
<comment type="caution">
    <text evidence="1">The sequence shown here is derived from an EMBL/GenBank/DDBJ whole genome shotgun (WGS) entry which is preliminary data.</text>
</comment>
<protein>
    <submittedName>
        <fullName evidence="1">Uncharacterized protein</fullName>
    </submittedName>
</protein>
<dbReference type="AlphaFoldDB" id="A0A834J349"/>
<gene>
    <name evidence="1" type="ORF">HZH68_016023</name>
</gene>
<reference evidence="1" key="1">
    <citation type="journal article" date="2020" name="G3 (Bethesda)">
        <title>High-Quality Assemblies for Three Invasive Social Wasps from the &lt;i&gt;Vespula&lt;/i&gt; Genus.</title>
        <authorList>
            <person name="Harrop T.W.R."/>
            <person name="Guhlin J."/>
            <person name="McLaughlin G.M."/>
            <person name="Permina E."/>
            <person name="Stockwell P."/>
            <person name="Gilligan J."/>
            <person name="Le Lec M.F."/>
            <person name="Gruber M.A.M."/>
            <person name="Quinn O."/>
            <person name="Lovegrove M."/>
            <person name="Duncan E.J."/>
            <person name="Remnant E.J."/>
            <person name="Van Eeckhoven J."/>
            <person name="Graham B."/>
            <person name="Knapp R.A."/>
            <person name="Langford K.W."/>
            <person name="Kronenberg Z."/>
            <person name="Press M.O."/>
            <person name="Eacker S.M."/>
            <person name="Wilson-Rankin E.E."/>
            <person name="Purcell J."/>
            <person name="Lester P.J."/>
            <person name="Dearden P.K."/>
        </authorList>
    </citation>
    <scope>NUCLEOTIDE SEQUENCE</scope>
    <source>
        <strain evidence="1">Linc-1</strain>
    </source>
</reference>
<accession>A0A834J349</accession>
<proteinExistence type="predicted"/>
<organism evidence="1 2">
    <name type="scientific">Vespula germanica</name>
    <name type="common">German yellow jacket</name>
    <name type="synonym">Paravespula germanica</name>
    <dbReference type="NCBI Taxonomy" id="30212"/>
    <lineage>
        <taxon>Eukaryota</taxon>
        <taxon>Metazoa</taxon>
        <taxon>Ecdysozoa</taxon>
        <taxon>Arthropoda</taxon>
        <taxon>Hexapoda</taxon>
        <taxon>Insecta</taxon>
        <taxon>Pterygota</taxon>
        <taxon>Neoptera</taxon>
        <taxon>Endopterygota</taxon>
        <taxon>Hymenoptera</taxon>
        <taxon>Apocrita</taxon>
        <taxon>Aculeata</taxon>
        <taxon>Vespoidea</taxon>
        <taxon>Vespidae</taxon>
        <taxon>Vespinae</taxon>
        <taxon>Vespula</taxon>
    </lineage>
</organism>
<evidence type="ECO:0000313" key="2">
    <source>
        <dbReference type="Proteomes" id="UP000617340"/>
    </source>
</evidence>
<sequence length="134" mass="14971">MLQQRDEESRILKAIIIRVNALESSSSSNSSSNSSVVVAEVVVVVIVVVVDATTRRGNSGKVHGDVVNGSEYRSIPRLRGRIVRSLVDELVFSTDDDDDDDDDDERRTVSLQLCIVEYYFTIDRNGLLARRDLE</sequence>
<dbReference type="EMBL" id="JACSDZ010000022">
    <property type="protein sequence ID" value="KAF7381148.1"/>
    <property type="molecule type" value="Genomic_DNA"/>
</dbReference>
<name>A0A834J349_VESGE</name>